<evidence type="ECO:0000259" key="1">
    <source>
        <dbReference type="Pfam" id="PF07143"/>
    </source>
</evidence>
<dbReference type="EMBL" id="BOCI01000466">
    <property type="protein sequence ID" value="GHW01975.1"/>
    <property type="molecule type" value="Genomic_DNA"/>
</dbReference>
<name>A0ABQ3W971_9LACO</name>
<dbReference type="Gene3D" id="2.40.370.10">
    <property type="entry name" value="AttH-like domain"/>
    <property type="match status" value="1"/>
</dbReference>
<organism evidence="2 3">
    <name type="scientific">Lactobacillus nasalidis</name>
    <dbReference type="NCBI Taxonomy" id="2797258"/>
    <lineage>
        <taxon>Bacteria</taxon>
        <taxon>Bacillati</taxon>
        <taxon>Bacillota</taxon>
        <taxon>Bacilli</taxon>
        <taxon>Lactobacillales</taxon>
        <taxon>Lactobacillaceae</taxon>
        <taxon>Lactobacillus</taxon>
    </lineage>
</organism>
<dbReference type="InterPro" id="IPR010791">
    <property type="entry name" value="AttH_dom"/>
</dbReference>
<sequence length="381" mass="43544">MAKSRLMNQPADYQRFGINPDKLEAWEDGRRDTDETGHGEVWYFDCSFEDGTTLVLGFRPKSHERDNLAGDNPNVALNYTDASGKTSVDFRDYDVKDVEMSTKACDLKYGPSTLKSKEAWKTYDIHVEPEQDRPVVLEGKTSTRHDSAVDLHFEAVTKPFRPGTGYIAFGDEDQTYATFICITKLKVTGTVTFNGESKQVSGSAYYNHQWQNANALTLFHHWLWGRQNIGKYGVMLYDMVTAERYGFTQIPLFTIDDDQGRRILENSTADGVQVKVEDSYVQEATGKRYPKQIVYSFKQDSLQVEYEISNPREITVIDFYKQQTAKGKAMFDQLHIRPAYTRYLADSRLTISRDGVSETTTGPFLYEFNNTGLDDPRAHLF</sequence>
<reference evidence="3" key="1">
    <citation type="submission" date="2021-01" db="EMBL/GenBank/DDBJ databases">
        <title>Draft genome sequence of Nasalis larvatus strain YZ03.</title>
        <authorList>
            <person name="Suzuki-Hashido N."/>
            <person name="Tsuchida S."/>
            <person name="Hayakawa T."/>
        </authorList>
    </citation>
    <scope>NUCLEOTIDE SEQUENCE [LARGE SCALE GENOMIC DNA]</scope>
    <source>
        <strain evidence="3">YZ03</strain>
    </source>
</reference>
<dbReference type="SUPFAM" id="SSF159245">
    <property type="entry name" value="AttH-like"/>
    <property type="match status" value="1"/>
</dbReference>
<keyword evidence="3" id="KW-1185">Reference proteome</keyword>
<proteinExistence type="predicted"/>
<dbReference type="InterPro" id="IPR023374">
    <property type="entry name" value="AttH-like_dom_sf"/>
</dbReference>
<dbReference type="Pfam" id="PF07143">
    <property type="entry name" value="CrtC"/>
    <property type="match status" value="1"/>
</dbReference>
<protein>
    <recommendedName>
        <fullName evidence="1">AttH domain-containing protein</fullName>
    </recommendedName>
</protein>
<feature type="domain" description="AttH" evidence="1">
    <location>
        <begin position="133"/>
        <end position="211"/>
    </location>
</feature>
<gene>
    <name evidence="2" type="ORF">lacNasYZ03_16620</name>
</gene>
<dbReference type="RefSeq" id="WP_201331009.1">
    <property type="nucleotide sequence ID" value="NZ_BOCG01000629.1"/>
</dbReference>
<evidence type="ECO:0000313" key="3">
    <source>
        <dbReference type="Proteomes" id="UP000616547"/>
    </source>
</evidence>
<accession>A0ABQ3W971</accession>
<comment type="caution">
    <text evidence="2">The sequence shown here is derived from an EMBL/GenBank/DDBJ whole genome shotgun (WGS) entry which is preliminary data.</text>
</comment>
<evidence type="ECO:0000313" key="2">
    <source>
        <dbReference type="EMBL" id="GHW01975.1"/>
    </source>
</evidence>
<dbReference type="Proteomes" id="UP000616547">
    <property type="component" value="Unassembled WGS sequence"/>
</dbReference>